<dbReference type="Proteomes" id="UP000016617">
    <property type="component" value="Unassembled WGS sequence"/>
</dbReference>
<organism evidence="1 2">
    <name type="scientific">Streptococcus sobrinus W1703</name>
    <dbReference type="NCBI Taxonomy" id="1227275"/>
    <lineage>
        <taxon>Bacteria</taxon>
        <taxon>Bacillati</taxon>
        <taxon>Bacillota</taxon>
        <taxon>Bacilli</taxon>
        <taxon>Lactobacillales</taxon>
        <taxon>Streptococcaceae</taxon>
        <taxon>Streptococcus</taxon>
    </lineage>
</organism>
<sequence length="42" mass="5131">MKELRWPKRGKKVKIILQGPWSNMIKWKYLIVTDKVTLLMLF</sequence>
<name>U2KI32_9STRE</name>
<gene>
    <name evidence="1" type="ORF">HMPREF1557_01596</name>
</gene>
<accession>U2KI32</accession>
<dbReference type="AlphaFoldDB" id="U2KI32"/>
<reference evidence="1 2" key="1">
    <citation type="submission" date="2013-06" db="EMBL/GenBank/DDBJ databases">
        <authorList>
            <person name="Weinstock G."/>
            <person name="Sodergren E."/>
            <person name="Lobos E.A."/>
            <person name="Fulton L."/>
            <person name="Fulton R."/>
            <person name="Courtney L."/>
            <person name="Fronick C."/>
            <person name="O'Laughlin M."/>
            <person name="Godfrey J."/>
            <person name="Wilson R.M."/>
            <person name="Miner T."/>
            <person name="Farmer C."/>
            <person name="Delehaunty K."/>
            <person name="Cordes M."/>
            <person name="Minx P."/>
            <person name="Tomlinson C."/>
            <person name="Chen J."/>
            <person name="Wollam A."/>
            <person name="Pepin K.H."/>
            <person name="Bhonagiri V."/>
            <person name="Zhang X."/>
            <person name="Warren W."/>
            <person name="Mitreva M."/>
            <person name="Mardis E.R."/>
            <person name="Wilson R.K."/>
        </authorList>
    </citation>
    <scope>NUCLEOTIDE SEQUENCE [LARGE SCALE GENOMIC DNA]</scope>
    <source>
        <strain evidence="1 2">W1703</strain>
    </source>
</reference>
<dbReference type="HOGENOM" id="CLU_3258720_0_0_9"/>
<comment type="caution">
    <text evidence="1">The sequence shown here is derived from an EMBL/GenBank/DDBJ whole genome shotgun (WGS) entry which is preliminary data.</text>
</comment>
<evidence type="ECO:0000313" key="1">
    <source>
        <dbReference type="EMBL" id="ERJ74488.1"/>
    </source>
</evidence>
<protein>
    <submittedName>
        <fullName evidence="1">Uncharacterized protein</fullName>
    </submittedName>
</protein>
<evidence type="ECO:0000313" key="2">
    <source>
        <dbReference type="Proteomes" id="UP000016617"/>
    </source>
</evidence>
<dbReference type="EMBL" id="AWVA01000098">
    <property type="protein sequence ID" value="ERJ74488.1"/>
    <property type="molecule type" value="Genomic_DNA"/>
</dbReference>
<proteinExistence type="predicted"/>